<evidence type="ECO:0000256" key="2">
    <source>
        <dbReference type="ARBA" id="ARBA00012595"/>
    </source>
</evidence>
<gene>
    <name evidence="5" type="ORF">GLX25_08110</name>
</gene>
<feature type="non-terminal residue" evidence="5">
    <location>
        <position position="664"/>
    </location>
</feature>
<organism evidence="5 6">
    <name type="scientific">Agromyces luteolus</name>
    <dbReference type="NCBI Taxonomy" id="88373"/>
    <lineage>
        <taxon>Bacteria</taxon>
        <taxon>Bacillati</taxon>
        <taxon>Actinomycetota</taxon>
        <taxon>Actinomycetes</taxon>
        <taxon>Micrococcales</taxon>
        <taxon>Microbacteriaceae</taxon>
        <taxon>Agromyces</taxon>
    </lineage>
</organism>
<reference evidence="5 6" key="1">
    <citation type="submission" date="2019-11" db="EMBL/GenBank/DDBJ databases">
        <title>Agromyces kandeliae sp. nov., isolated from mangrove soil.</title>
        <authorList>
            <person name="Wang R."/>
        </authorList>
    </citation>
    <scope>NUCLEOTIDE SEQUENCE [LARGE SCALE GENOMIC DNA]</scope>
    <source>
        <strain evidence="5 6">JCM 11431</strain>
    </source>
</reference>
<evidence type="ECO:0000313" key="5">
    <source>
        <dbReference type="EMBL" id="MUN07081.1"/>
    </source>
</evidence>
<evidence type="ECO:0000256" key="4">
    <source>
        <dbReference type="SAM" id="Phobius"/>
    </source>
</evidence>
<name>A0A7C9HHH6_9MICO</name>
<keyword evidence="4" id="KW-0812">Transmembrane</keyword>
<dbReference type="Proteomes" id="UP000480122">
    <property type="component" value="Unassembled WGS sequence"/>
</dbReference>
<dbReference type="GO" id="GO:0005975">
    <property type="term" value="P:carbohydrate metabolic process"/>
    <property type="evidence" value="ECO:0007669"/>
    <property type="project" value="UniProtKB-ARBA"/>
</dbReference>
<dbReference type="InterPro" id="IPR013784">
    <property type="entry name" value="Carb-bd-like_fold"/>
</dbReference>
<evidence type="ECO:0000256" key="1">
    <source>
        <dbReference type="ARBA" id="ARBA00000548"/>
    </source>
</evidence>
<feature type="transmembrane region" description="Helical" evidence="4">
    <location>
        <begin position="101"/>
        <end position="125"/>
    </location>
</feature>
<keyword evidence="4" id="KW-1133">Transmembrane helix</keyword>
<proteinExistence type="predicted"/>
<evidence type="ECO:0000313" key="6">
    <source>
        <dbReference type="Proteomes" id="UP000480122"/>
    </source>
</evidence>
<dbReference type="Gene3D" id="2.60.40.10">
    <property type="entry name" value="Immunoglobulins"/>
    <property type="match status" value="1"/>
</dbReference>
<accession>A0A7C9HHH6</accession>
<dbReference type="InterPro" id="IPR007253">
    <property type="entry name" value="Cell_wall-bd_2"/>
</dbReference>
<dbReference type="SUPFAM" id="SSF49452">
    <property type="entry name" value="Starch-binding domain-like"/>
    <property type="match status" value="2"/>
</dbReference>
<dbReference type="GO" id="GO:0004556">
    <property type="term" value="F:alpha-amylase activity"/>
    <property type="evidence" value="ECO:0007669"/>
    <property type="project" value="UniProtKB-EC"/>
</dbReference>
<evidence type="ECO:0000256" key="3">
    <source>
        <dbReference type="ARBA" id="ARBA00030238"/>
    </source>
</evidence>
<dbReference type="EMBL" id="WODA01000016">
    <property type="protein sequence ID" value="MUN07081.1"/>
    <property type="molecule type" value="Genomic_DNA"/>
</dbReference>
<dbReference type="InterPro" id="IPR013783">
    <property type="entry name" value="Ig-like_fold"/>
</dbReference>
<comment type="caution">
    <text evidence="5">The sequence shown here is derived from an EMBL/GenBank/DDBJ whole genome shotgun (WGS) entry which is preliminary data.</text>
</comment>
<dbReference type="Pfam" id="PF13620">
    <property type="entry name" value="CarboxypepD_reg"/>
    <property type="match status" value="1"/>
</dbReference>
<keyword evidence="4" id="KW-0472">Membrane</keyword>
<protein>
    <recommendedName>
        <fullName evidence="2">alpha-amylase</fullName>
        <ecNumber evidence="2">3.2.1.1</ecNumber>
    </recommendedName>
    <alternativeName>
        <fullName evidence="3">1,4-alpha-D-glucan glucanohydrolase</fullName>
    </alternativeName>
</protein>
<dbReference type="GO" id="GO:0030246">
    <property type="term" value="F:carbohydrate binding"/>
    <property type="evidence" value="ECO:0007669"/>
    <property type="project" value="InterPro"/>
</dbReference>
<dbReference type="Pfam" id="PF04122">
    <property type="entry name" value="CW_binding_2"/>
    <property type="match status" value="1"/>
</dbReference>
<sequence length="664" mass="69375">MSDAYTRLAPTLPAPMTLSLEFSMTAMRLMLPEGRADVTTRQRPSAGAFRCGSIIPSPPLVMPDDAGPTRPEHRPETRLPLRTAARPMLDDRRRAAARNPIIAIAAILTLLSLVIGSPAAVAAIAPGEVRTASEGTGSVTGAVVDDLGAVVEGVHVSLYVSGHTSSAPVASTRTAADGRYRIDAVPQGTYFVKFSLIASGYVPVWFGGQSWPAGGTKIEVAAGEITSGVDVVLPRGGTVVGTIKGENGDHVPSARVWIEGPKWENGYADGIGSSFALAPVLPGVYTARFTGTGYLTEWWRDQPETTATTFEVRAGETVTLDARLTRESVIEAAIQDESGAEIKGTRAVAYEFVDGSWVQRGSGYSPSGFVRIPGLTEGTYAVQLSATGPLIAVRNYAPEWWNDRPDRESADLVSVGRSEIVRLGTVRLADAEPALETPVIDGLPRVGELLRRTSGGPGGGTEVESSWQWSADGVAISGATGPGLWLAPEHVGKRITLSLTAWTSNLPSVTRTSEPTEPVALGVLAAGQPTISGDALVGSTLTGSPGPWTPGTSFAYRWLADGEEVEGATSTTLMLGPDLQGQRIAFEVAGAQPGYLDSTSRSPQTPNITLRDWGSTSRISGADRYATSAAISAKSFEPGVPVVYIANGTNFPDALSGAPVAGAT</sequence>
<dbReference type="Gene3D" id="2.60.40.2700">
    <property type="match status" value="2"/>
</dbReference>
<dbReference type="AlphaFoldDB" id="A0A7C9HHH6"/>
<keyword evidence="6" id="KW-1185">Reference proteome</keyword>
<dbReference type="EC" id="3.2.1.1" evidence="2"/>
<comment type="catalytic activity">
    <reaction evidence="1">
        <text>Endohydrolysis of (1-&gt;4)-alpha-D-glucosidic linkages in polysaccharides containing three or more (1-&gt;4)-alpha-linked D-glucose units.</text>
        <dbReference type="EC" id="3.2.1.1"/>
    </reaction>
</comment>